<proteinExistence type="predicted"/>
<evidence type="ECO:0000313" key="1">
    <source>
        <dbReference type="EMBL" id="MCI75147.1"/>
    </source>
</evidence>
<feature type="non-terminal residue" evidence="1">
    <location>
        <position position="1"/>
    </location>
</feature>
<keyword evidence="2" id="KW-1185">Reference proteome</keyword>
<evidence type="ECO:0000313" key="2">
    <source>
        <dbReference type="Proteomes" id="UP000265520"/>
    </source>
</evidence>
<sequence length="39" mass="4266">GSCAARRAVFCKGWVFLLAAPRAGLCCAARRFVLRRPQS</sequence>
<protein>
    <submittedName>
        <fullName evidence="1">Uncharacterized protein</fullName>
    </submittedName>
</protein>
<name>A0A392UQY2_9FABA</name>
<organism evidence="1 2">
    <name type="scientific">Trifolium medium</name>
    <dbReference type="NCBI Taxonomy" id="97028"/>
    <lineage>
        <taxon>Eukaryota</taxon>
        <taxon>Viridiplantae</taxon>
        <taxon>Streptophyta</taxon>
        <taxon>Embryophyta</taxon>
        <taxon>Tracheophyta</taxon>
        <taxon>Spermatophyta</taxon>
        <taxon>Magnoliopsida</taxon>
        <taxon>eudicotyledons</taxon>
        <taxon>Gunneridae</taxon>
        <taxon>Pentapetalae</taxon>
        <taxon>rosids</taxon>
        <taxon>fabids</taxon>
        <taxon>Fabales</taxon>
        <taxon>Fabaceae</taxon>
        <taxon>Papilionoideae</taxon>
        <taxon>50 kb inversion clade</taxon>
        <taxon>NPAAA clade</taxon>
        <taxon>Hologalegina</taxon>
        <taxon>IRL clade</taxon>
        <taxon>Trifolieae</taxon>
        <taxon>Trifolium</taxon>
    </lineage>
</organism>
<reference evidence="1 2" key="1">
    <citation type="journal article" date="2018" name="Front. Plant Sci.">
        <title>Red Clover (Trifolium pratense) and Zigzag Clover (T. medium) - A Picture of Genomic Similarities and Differences.</title>
        <authorList>
            <person name="Dluhosova J."/>
            <person name="Istvanek J."/>
            <person name="Nedelnik J."/>
            <person name="Repkova J."/>
        </authorList>
    </citation>
    <scope>NUCLEOTIDE SEQUENCE [LARGE SCALE GENOMIC DNA]</scope>
    <source>
        <strain evidence="2">cv. 10/8</strain>
        <tissue evidence="1">Leaf</tissue>
    </source>
</reference>
<accession>A0A392UQY2</accession>
<dbReference type="EMBL" id="LXQA010876169">
    <property type="protein sequence ID" value="MCI75147.1"/>
    <property type="molecule type" value="Genomic_DNA"/>
</dbReference>
<comment type="caution">
    <text evidence="1">The sequence shown here is derived from an EMBL/GenBank/DDBJ whole genome shotgun (WGS) entry which is preliminary data.</text>
</comment>
<dbReference type="Proteomes" id="UP000265520">
    <property type="component" value="Unassembled WGS sequence"/>
</dbReference>
<dbReference type="AlphaFoldDB" id="A0A392UQY2"/>